<organism evidence="1 2">
    <name type="scientific">Paenibacillus gyeongsangnamensis</name>
    <dbReference type="NCBI Taxonomy" id="3388067"/>
    <lineage>
        <taxon>Bacteria</taxon>
        <taxon>Bacillati</taxon>
        <taxon>Bacillota</taxon>
        <taxon>Bacilli</taxon>
        <taxon>Bacillales</taxon>
        <taxon>Paenibacillaceae</taxon>
        <taxon>Paenibacillus</taxon>
    </lineage>
</organism>
<accession>A0ABT4Q3B5</accession>
<name>A0ABT4Q3B5_9BACL</name>
<keyword evidence="2" id="KW-1185">Reference proteome</keyword>
<evidence type="ECO:0008006" key="3">
    <source>
        <dbReference type="Google" id="ProtNLM"/>
    </source>
</evidence>
<dbReference type="EMBL" id="JAQAGZ010000001">
    <property type="protein sequence ID" value="MCZ8511322.1"/>
    <property type="molecule type" value="Genomic_DNA"/>
</dbReference>
<sequence length="140" mass="14764">MPVTLIDYRISQPSSAVAAGVLPNGVTIPAPIGNTNLLGIFMSAGPQNRVDLQLFVVIANPLSLRGTALFFSFFRDGQMIWISEVGLNPNTFPVAFNFHAGDFNVTVGFHMYSGQISNGGPGEANVVGPVTFSAAAYSLT</sequence>
<comment type="caution">
    <text evidence="1">The sequence shown here is derived from an EMBL/GenBank/DDBJ whole genome shotgun (WGS) entry which is preliminary data.</text>
</comment>
<dbReference type="RefSeq" id="WP_269879680.1">
    <property type="nucleotide sequence ID" value="NZ_JAQAGZ010000001.1"/>
</dbReference>
<protein>
    <recommendedName>
        <fullName evidence="3">Exosporium leader peptide</fullName>
    </recommendedName>
</protein>
<proteinExistence type="predicted"/>
<reference evidence="1 2" key="1">
    <citation type="submission" date="2022-12" db="EMBL/GenBank/DDBJ databases">
        <title>Draft genome sequence of Paenibacillus sp. dW9.</title>
        <authorList>
            <person name="Choi E.-W."/>
            <person name="Kim D.-U."/>
        </authorList>
    </citation>
    <scope>NUCLEOTIDE SEQUENCE [LARGE SCALE GENOMIC DNA]</scope>
    <source>
        <strain evidence="2">dW9</strain>
    </source>
</reference>
<dbReference type="Proteomes" id="UP001527882">
    <property type="component" value="Unassembled WGS sequence"/>
</dbReference>
<evidence type="ECO:0000313" key="1">
    <source>
        <dbReference type="EMBL" id="MCZ8511322.1"/>
    </source>
</evidence>
<evidence type="ECO:0000313" key="2">
    <source>
        <dbReference type="Proteomes" id="UP001527882"/>
    </source>
</evidence>
<gene>
    <name evidence="1" type="ORF">O9H85_02485</name>
</gene>